<evidence type="ECO:0000313" key="2">
    <source>
        <dbReference type="Proteomes" id="UP000541583"/>
    </source>
</evidence>
<comment type="caution">
    <text evidence="1">The sequence shown here is derived from an EMBL/GenBank/DDBJ whole genome shotgun (WGS) entry which is preliminary data.</text>
</comment>
<proteinExistence type="predicted"/>
<name>A0ABR6PJX7_9SPHI</name>
<protein>
    <recommendedName>
        <fullName evidence="3">GNAT family N-acetyltransferase</fullName>
    </recommendedName>
</protein>
<dbReference type="EMBL" id="JACHCB010000006">
    <property type="protein sequence ID" value="MBB6110074.1"/>
    <property type="molecule type" value="Genomic_DNA"/>
</dbReference>
<dbReference type="Proteomes" id="UP000541583">
    <property type="component" value="Unassembled WGS sequence"/>
</dbReference>
<evidence type="ECO:0008006" key="3">
    <source>
        <dbReference type="Google" id="ProtNLM"/>
    </source>
</evidence>
<reference evidence="1 2" key="1">
    <citation type="submission" date="2020-08" db="EMBL/GenBank/DDBJ databases">
        <title>Genomic Encyclopedia of Type Strains, Phase IV (KMG-V): Genome sequencing to study the core and pangenomes of soil and plant-associated prokaryotes.</title>
        <authorList>
            <person name="Whitman W."/>
        </authorList>
    </citation>
    <scope>NUCLEOTIDE SEQUENCE [LARGE SCALE GENOMIC DNA]</scope>
    <source>
        <strain evidence="1 2">ANJLi2</strain>
    </source>
</reference>
<accession>A0ABR6PJX7</accession>
<sequence length="364" mass="43367">MFEEFLLLLESEKGKIETVLKPHLDEKIFKQLVGGFFDETQKRFIAFAFMPIKRSMFYEYDYLFELSTSGHSAIYFSAEIPDKTKKYLDQNTFQYKSIQELIEEGLYQGLLITYTGEFDFDEWNILRDCCFSDSGDKNKLLKGKVDGIKEGGLKEIFFNRTNSVFQEALEHHTKLMSYVQTKNEAITIPSELKPFVGHSNLVALVRAEKKQKLNLAFQDYIKKAVYHPLIISLKTNYPDIYETVWGFYGNDCNFLTPSHRQFCLMLFMATYKRKKSLLQFYFYHLQENKLYKWIYFELHPYKEKFDYDLIQRVFSPISKLDNMDYIHDPRCNFDDDDFWNNFVLKKNNGEYQYLIEYKATISTP</sequence>
<dbReference type="RefSeq" id="WP_076374386.1">
    <property type="nucleotide sequence ID" value="NZ_FTMG01000008.1"/>
</dbReference>
<keyword evidence="2" id="KW-1185">Reference proteome</keyword>
<evidence type="ECO:0000313" key="1">
    <source>
        <dbReference type="EMBL" id="MBB6110074.1"/>
    </source>
</evidence>
<organism evidence="1 2">
    <name type="scientific">Mucilaginibacter lappiensis</name>
    <dbReference type="NCBI Taxonomy" id="354630"/>
    <lineage>
        <taxon>Bacteria</taxon>
        <taxon>Pseudomonadati</taxon>
        <taxon>Bacteroidota</taxon>
        <taxon>Sphingobacteriia</taxon>
        <taxon>Sphingobacteriales</taxon>
        <taxon>Sphingobacteriaceae</taxon>
        <taxon>Mucilaginibacter</taxon>
    </lineage>
</organism>
<gene>
    <name evidence="1" type="ORF">HDF23_002830</name>
</gene>